<sequence length="53" mass="5887">MSFHPFYIFLFHIIYHLGNNPGYLIFNSCSASSSVSPSTISTSRSQGSLVILF</sequence>
<proteinExistence type="predicted"/>
<evidence type="ECO:0000313" key="1">
    <source>
        <dbReference type="EMBL" id="AKH46985.1"/>
    </source>
</evidence>
<reference evidence="1" key="1">
    <citation type="journal article" date="2015" name="Front. Microbiol.">
        <title>Combining genomic sequencing methods to explore viral diversity and reveal potential virus-host interactions.</title>
        <authorList>
            <person name="Chow C.E."/>
            <person name="Winget D.M."/>
            <person name="White R.A.III."/>
            <person name="Hallam S.J."/>
            <person name="Suttle C.A."/>
        </authorList>
    </citation>
    <scope>NUCLEOTIDE SEQUENCE</scope>
    <source>
        <strain evidence="1">Anoxic2_4</strain>
    </source>
</reference>
<name>A0A0F7L4U5_9VIRU</name>
<dbReference type="EMBL" id="KR029588">
    <property type="protein sequence ID" value="AKH46985.1"/>
    <property type="molecule type" value="Genomic_DNA"/>
</dbReference>
<accession>A0A0F7L4U5</accession>
<reference evidence="1" key="2">
    <citation type="submission" date="2015-03" db="EMBL/GenBank/DDBJ databases">
        <authorList>
            <person name="Chow C.-E.T."/>
            <person name="Winget D.M."/>
            <person name="White R.A.III."/>
            <person name="Hallam S.J."/>
            <person name="Suttle C.A."/>
        </authorList>
    </citation>
    <scope>NUCLEOTIDE SEQUENCE</scope>
    <source>
        <strain evidence="1">Anoxic2_4</strain>
    </source>
</reference>
<organism evidence="1">
    <name type="scientific">uncultured marine virus</name>
    <dbReference type="NCBI Taxonomy" id="186617"/>
    <lineage>
        <taxon>Viruses</taxon>
        <taxon>environmental samples</taxon>
    </lineage>
</organism>
<protein>
    <submittedName>
        <fullName evidence="1">Uncharacterized protein</fullName>
    </submittedName>
</protein>